<feature type="domain" description="Peptidase S8/S53" evidence="6">
    <location>
        <begin position="48"/>
        <end position="279"/>
    </location>
</feature>
<feature type="active site" description="Charge relay system" evidence="5">
    <location>
        <position position="57"/>
    </location>
</feature>
<proteinExistence type="inferred from homology"/>
<dbReference type="InterPro" id="IPR034193">
    <property type="entry name" value="PCSK9_ProteinaseK-like"/>
</dbReference>
<feature type="active site" description="Charge relay system" evidence="5">
    <location>
        <position position="246"/>
    </location>
</feature>
<keyword evidence="2 5" id="KW-0645">Protease</keyword>
<comment type="similarity">
    <text evidence="1 5">Belongs to the peptidase S8 family.</text>
</comment>
<name>A0A8H3HLT6_9AGAM</name>
<evidence type="ECO:0000256" key="2">
    <source>
        <dbReference type="ARBA" id="ARBA00022670"/>
    </source>
</evidence>
<dbReference type="InterPro" id="IPR036852">
    <property type="entry name" value="Peptidase_S8/S53_dom_sf"/>
</dbReference>
<dbReference type="Proteomes" id="UP000663861">
    <property type="component" value="Unassembled WGS sequence"/>
</dbReference>
<dbReference type="InterPro" id="IPR015500">
    <property type="entry name" value="Peptidase_S8_subtilisin-rel"/>
</dbReference>
<feature type="active site" description="Charge relay system" evidence="5">
    <location>
        <position position="90"/>
    </location>
</feature>
<organism evidence="7 8">
    <name type="scientific">Rhizoctonia solani</name>
    <dbReference type="NCBI Taxonomy" id="456999"/>
    <lineage>
        <taxon>Eukaryota</taxon>
        <taxon>Fungi</taxon>
        <taxon>Dikarya</taxon>
        <taxon>Basidiomycota</taxon>
        <taxon>Agaricomycotina</taxon>
        <taxon>Agaricomycetes</taxon>
        <taxon>Cantharellales</taxon>
        <taxon>Ceratobasidiaceae</taxon>
        <taxon>Rhizoctonia</taxon>
    </lineage>
</organism>
<dbReference type="AlphaFoldDB" id="A0A8H3HLT6"/>
<dbReference type="CDD" id="cd04077">
    <property type="entry name" value="Peptidases_S8_PCSK9_ProteinaseK_like"/>
    <property type="match status" value="1"/>
</dbReference>
<keyword evidence="4 5" id="KW-0720">Serine protease</keyword>
<evidence type="ECO:0000256" key="4">
    <source>
        <dbReference type="ARBA" id="ARBA00022825"/>
    </source>
</evidence>
<evidence type="ECO:0000259" key="6">
    <source>
        <dbReference type="Pfam" id="PF00082"/>
    </source>
</evidence>
<dbReference type="EMBL" id="CAJMWY010004149">
    <property type="protein sequence ID" value="CAE6521124.1"/>
    <property type="molecule type" value="Genomic_DNA"/>
</dbReference>
<dbReference type="PROSITE" id="PS51892">
    <property type="entry name" value="SUBTILASE"/>
    <property type="match status" value="1"/>
</dbReference>
<dbReference type="SUPFAM" id="SSF52743">
    <property type="entry name" value="Subtilisin-like"/>
    <property type="match status" value="1"/>
</dbReference>
<dbReference type="InterPro" id="IPR023828">
    <property type="entry name" value="Peptidase_S8_Ser-AS"/>
</dbReference>
<dbReference type="PROSITE" id="PS00138">
    <property type="entry name" value="SUBTILASE_SER"/>
    <property type="match status" value="1"/>
</dbReference>
<evidence type="ECO:0000256" key="1">
    <source>
        <dbReference type="ARBA" id="ARBA00011073"/>
    </source>
</evidence>
<dbReference type="Gene3D" id="3.40.50.200">
    <property type="entry name" value="Peptidase S8/S53 domain"/>
    <property type="match status" value="1"/>
</dbReference>
<dbReference type="InterPro" id="IPR000209">
    <property type="entry name" value="Peptidase_S8/S53_dom"/>
</dbReference>
<reference evidence="7" key="1">
    <citation type="submission" date="2021-01" db="EMBL/GenBank/DDBJ databases">
        <authorList>
            <person name="Kaushik A."/>
        </authorList>
    </citation>
    <scope>NUCLEOTIDE SEQUENCE</scope>
    <source>
        <strain evidence="7">AG4-RS23</strain>
    </source>
</reference>
<keyword evidence="3 5" id="KW-0378">Hydrolase</keyword>
<sequence>MQQIEYIEQDSILSLAEHEAGIDHDISLPTFAGHEALTVRTGVSVGRGEGVSVYGIDTGIYIDHECFRGRALFGASFVDETDGESDKNGHGTHTAATAVGEVYGLATASNIIAVKVLDGSGSGATSGVIQGVCWVSKHFKDNGMKPSIATMSLGGPPSPALNHVVKSAINLGIHFTVAAGNSNQPADTSSPANVEAANTIGAVDKGNNKAEFSNYGQLIDVWALGVDVKSAWIGSPDAENTISGTSMATPHVAGILAVAISNHGNKSPKELSDDLKAHAKPVVTGAILSNNLLATKW</sequence>
<evidence type="ECO:0000256" key="3">
    <source>
        <dbReference type="ARBA" id="ARBA00022801"/>
    </source>
</evidence>
<evidence type="ECO:0000256" key="5">
    <source>
        <dbReference type="PROSITE-ProRule" id="PRU01240"/>
    </source>
</evidence>
<dbReference type="PRINTS" id="PR00723">
    <property type="entry name" value="SUBTILISIN"/>
</dbReference>
<accession>A0A8H3HLT6</accession>
<dbReference type="PANTHER" id="PTHR43806:SF11">
    <property type="entry name" value="CEREVISIN-RELATED"/>
    <property type="match status" value="1"/>
</dbReference>
<protein>
    <recommendedName>
        <fullName evidence="6">Peptidase S8/S53 domain-containing protein</fullName>
    </recommendedName>
</protein>
<dbReference type="GO" id="GO:0004252">
    <property type="term" value="F:serine-type endopeptidase activity"/>
    <property type="evidence" value="ECO:0007669"/>
    <property type="project" value="UniProtKB-UniRule"/>
</dbReference>
<evidence type="ECO:0000313" key="8">
    <source>
        <dbReference type="Proteomes" id="UP000663861"/>
    </source>
</evidence>
<comment type="caution">
    <text evidence="7">The sequence shown here is derived from an EMBL/GenBank/DDBJ whole genome shotgun (WGS) entry which is preliminary data.</text>
</comment>
<dbReference type="InterPro" id="IPR050131">
    <property type="entry name" value="Peptidase_S8_subtilisin-like"/>
</dbReference>
<dbReference type="GO" id="GO:0005615">
    <property type="term" value="C:extracellular space"/>
    <property type="evidence" value="ECO:0007669"/>
    <property type="project" value="TreeGrafter"/>
</dbReference>
<evidence type="ECO:0000313" key="7">
    <source>
        <dbReference type="EMBL" id="CAE6521124.1"/>
    </source>
</evidence>
<dbReference type="GO" id="GO:0006508">
    <property type="term" value="P:proteolysis"/>
    <property type="evidence" value="ECO:0007669"/>
    <property type="project" value="UniProtKB-KW"/>
</dbReference>
<gene>
    <name evidence="7" type="ORF">RDB_LOCUS155830</name>
</gene>
<dbReference type="PANTHER" id="PTHR43806">
    <property type="entry name" value="PEPTIDASE S8"/>
    <property type="match status" value="1"/>
</dbReference>
<dbReference type="Pfam" id="PF00082">
    <property type="entry name" value="Peptidase_S8"/>
    <property type="match status" value="1"/>
</dbReference>